<proteinExistence type="predicted"/>
<accession>A0ABP9LX52</accession>
<keyword evidence="1" id="KW-0472">Membrane</keyword>
<comment type="caution">
    <text evidence="2">The sequence shown here is derived from an EMBL/GenBank/DDBJ whole genome shotgun (WGS) entry which is preliminary data.</text>
</comment>
<feature type="transmembrane region" description="Helical" evidence="1">
    <location>
        <begin position="138"/>
        <end position="159"/>
    </location>
</feature>
<keyword evidence="1" id="KW-0812">Transmembrane</keyword>
<evidence type="ECO:0000313" key="2">
    <source>
        <dbReference type="EMBL" id="GAA5087318.1"/>
    </source>
</evidence>
<name>A0ABP9LX52_9FLAO</name>
<gene>
    <name evidence="2" type="ORF">GCM10023210_10020</name>
</gene>
<evidence type="ECO:0000313" key="3">
    <source>
        <dbReference type="Proteomes" id="UP001500353"/>
    </source>
</evidence>
<dbReference type="Proteomes" id="UP001500353">
    <property type="component" value="Unassembled WGS sequence"/>
</dbReference>
<sequence length="184" mass="20515">MVLISTFCYSQSFSKNNPQIYIKDSTAVYIHDDISVNSQEDPASKSNIVEGKEYIFIANGAQVYGIDNFEASEVPKIKIQRYNTGAQRKAQPKKIIGNLVKKNATSSFIKGLEGKHRFSLSSGSSENAVLNNPVASKYLFLSALFYLLICFSGITVKLFSIHNTFPIRREVSIHYSRPPPALIL</sequence>
<keyword evidence="1" id="KW-1133">Transmembrane helix</keyword>
<evidence type="ECO:0000256" key="1">
    <source>
        <dbReference type="SAM" id="Phobius"/>
    </source>
</evidence>
<keyword evidence="3" id="KW-1185">Reference proteome</keyword>
<protein>
    <submittedName>
        <fullName evidence="2">Uncharacterized protein</fullName>
    </submittedName>
</protein>
<reference evidence="3" key="1">
    <citation type="journal article" date="2019" name="Int. J. Syst. Evol. Microbiol.">
        <title>The Global Catalogue of Microorganisms (GCM) 10K type strain sequencing project: providing services to taxonomists for standard genome sequencing and annotation.</title>
        <authorList>
            <consortium name="The Broad Institute Genomics Platform"/>
            <consortium name="The Broad Institute Genome Sequencing Center for Infectious Disease"/>
            <person name="Wu L."/>
            <person name="Ma J."/>
        </authorList>
    </citation>
    <scope>NUCLEOTIDE SEQUENCE [LARGE SCALE GENOMIC DNA]</scope>
    <source>
        <strain evidence="3">JCM 18019</strain>
    </source>
</reference>
<organism evidence="2 3">
    <name type="scientific">Chryseobacterium ginsengisoli</name>
    <dbReference type="NCBI Taxonomy" id="363853"/>
    <lineage>
        <taxon>Bacteria</taxon>
        <taxon>Pseudomonadati</taxon>
        <taxon>Bacteroidota</taxon>
        <taxon>Flavobacteriia</taxon>
        <taxon>Flavobacteriales</taxon>
        <taxon>Weeksellaceae</taxon>
        <taxon>Chryseobacterium group</taxon>
        <taxon>Chryseobacterium</taxon>
    </lineage>
</organism>
<dbReference type="EMBL" id="BAABHX010000002">
    <property type="protein sequence ID" value="GAA5087318.1"/>
    <property type="molecule type" value="Genomic_DNA"/>
</dbReference>